<evidence type="ECO:0000313" key="2">
    <source>
        <dbReference type="Proteomes" id="UP001157502"/>
    </source>
</evidence>
<dbReference type="Proteomes" id="UP001157502">
    <property type="component" value="Chromosome 37"/>
</dbReference>
<gene>
    <name evidence="1" type="ORF">DPEC_G00357150</name>
</gene>
<evidence type="ECO:0000313" key="1">
    <source>
        <dbReference type="EMBL" id="KAJ7984669.1"/>
    </source>
</evidence>
<comment type="caution">
    <text evidence="1">The sequence shown here is derived from an EMBL/GenBank/DDBJ whole genome shotgun (WGS) entry which is preliminary data.</text>
</comment>
<sequence>MEARVSVVETLAEFGCFSPTSTAVQMLCSWADVFICSGCDEVYVFNRQERILRIVLQFQSPVNHIAFSVDKQRLYAVSDGVFCISIPSLPFRPPSDQSPGPSLFQVSDDFLVAREEGVCSVVEVEGSKETLVTVSLREAAWWFTLYAAASYKKLTQFSLPAVSVGLHDDFKENVKLVMRPVLACIYSNDAPPQSSTSKTTKRTSSSTSPPATSLDLVPYLLEPLLFKLLFGVDAAFANSPVILCGLPDGRLCYFPLCLPSQAGPRVRVLHSLEQPIIFMGTSTGTNGGQQCFVAVGRSGTVALVRIAQEGTGEGGKVAGFTERCVSGPVVCVCAGRKGLYYSTGSDLLALDVPGEREDDLSPGGSLVVGRGEMQGQTQARERPNESGSLKSPVSLNVCRVVALVGPCYNASGTVQLLALSHRGRLHQLTLSNGTEGAGTPRLSSSQVGQRVKDLLASVGDVCERASLLKSTIRSKNNSLRRLNQILNVCCLLLANRTDGENCSVSAKPIRCHIVAKWSRLLQRDSLILTCVLDNSSPYVLERGWTFCVQVVPLTIPLSEGGENVSRTFSFPVQELEQSRKMEVLLPVGTAGDTFFPVTVICSLNYSLQSLLGPEELASLLANGDLVSCLGLDGGWFSLALDTLTVDWLDALQMTTTMPHHSDPKSPSVHLDTGSMGFVKAFLCSHRIRGSGTGDGEGEGMVASEDGLFKASIKVSTELLRSALGLEPQCPVGPGGPKSPAQGVCASVLRWLLSQGPERDNWRNVGNKGGPEGSVVCAYSPGGYTVKIAVNEVPVVDTGVKDAVEVQVQCSSMTDLCGLHHAVLSRVQTLLQGAAAPQETSMGVQGLGLRQALHRAQALYEQIQEARIPEAIGHERTTGRTTETLFGIYRQLRDHPLLIL</sequence>
<organism evidence="1 2">
    <name type="scientific">Dallia pectoralis</name>
    <name type="common">Alaska blackfish</name>
    <dbReference type="NCBI Taxonomy" id="75939"/>
    <lineage>
        <taxon>Eukaryota</taxon>
        <taxon>Metazoa</taxon>
        <taxon>Chordata</taxon>
        <taxon>Craniata</taxon>
        <taxon>Vertebrata</taxon>
        <taxon>Euteleostomi</taxon>
        <taxon>Actinopterygii</taxon>
        <taxon>Neopterygii</taxon>
        <taxon>Teleostei</taxon>
        <taxon>Protacanthopterygii</taxon>
        <taxon>Esociformes</taxon>
        <taxon>Umbridae</taxon>
        <taxon>Dallia</taxon>
    </lineage>
</organism>
<name>A0ACC2F037_DALPE</name>
<reference evidence="1" key="1">
    <citation type="submission" date="2021-05" db="EMBL/GenBank/DDBJ databases">
        <authorList>
            <person name="Pan Q."/>
            <person name="Jouanno E."/>
            <person name="Zahm M."/>
            <person name="Klopp C."/>
            <person name="Cabau C."/>
            <person name="Louis A."/>
            <person name="Berthelot C."/>
            <person name="Parey E."/>
            <person name="Roest Crollius H."/>
            <person name="Montfort J."/>
            <person name="Robinson-Rechavi M."/>
            <person name="Bouchez O."/>
            <person name="Lampietro C."/>
            <person name="Lopez Roques C."/>
            <person name="Donnadieu C."/>
            <person name="Postlethwait J."/>
            <person name="Bobe J."/>
            <person name="Dillon D."/>
            <person name="Chandos A."/>
            <person name="von Hippel F."/>
            <person name="Guiguen Y."/>
        </authorList>
    </citation>
    <scope>NUCLEOTIDE SEQUENCE</scope>
    <source>
        <strain evidence="1">YG-Jan2019</strain>
    </source>
</reference>
<protein>
    <submittedName>
        <fullName evidence="1">Uncharacterized protein</fullName>
    </submittedName>
</protein>
<keyword evidence="2" id="KW-1185">Reference proteome</keyword>
<proteinExistence type="predicted"/>
<accession>A0ACC2F037</accession>
<dbReference type="EMBL" id="CM055764">
    <property type="protein sequence ID" value="KAJ7984669.1"/>
    <property type="molecule type" value="Genomic_DNA"/>
</dbReference>